<reference evidence="2 3" key="1">
    <citation type="submission" date="2017-06" db="EMBL/GenBank/DDBJ databases">
        <title>Draft genome sequence of Fusobacterium nucleatum subsp. polymorphum KCOM 1248 (=ChDC F113).</title>
        <authorList>
            <person name="Kook J.-K."/>
            <person name="Park S.-N."/>
            <person name="Lim Y.K."/>
            <person name="Roh H."/>
        </authorList>
    </citation>
    <scope>NUCLEOTIDE SEQUENCE [LARGE SCALE GENOMIC DNA]</scope>
    <source>
        <strain evidence="3">KCOM 1248 (ChDC F113)</strain>
    </source>
</reference>
<name>A0A2C6B5W3_FUSNP</name>
<keyword evidence="1" id="KW-1133">Transmembrane helix</keyword>
<keyword evidence="1" id="KW-0812">Transmembrane</keyword>
<gene>
    <name evidence="2" type="ORF">CA836_07860</name>
</gene>
<evidence type="ECO:0000313" key="3">
    <source>
        <dbReference type="Proteomes" id="UP000223525"/>
    </source>
</evidence>
<dbReference type="AlphaFoldDB" id="A0A2C6B5W3"/>
<feature type="transmembrane region" description="Helical" evidence="1">
    <location>
        <begin position="12"/>
        <end position="30"/>
    </location>
</feature>
<evidence type="ECO:0000256" key="1">
    <source>
        <dbReference type="SAM" id="Phobius"/>
    </source>
</evidence>
<dbReference type="EMBL" id="NIRK01000001">
    <property type="protein sequence ID" value="PHH99590.1"/>
    <property type="molecule type" value="Genomic_DNA"/>
</dbReference>
<keyword evidence="1" id="KW-0472">Membrane</keyword>
<sequence length="77" mass="8949">METFPLFSKFPAISKFSFVAIISSFFKLFTDIPFKAINFFEFISLAVNFPFVKISPVFTTFPKISILSIAWIFPLFY</sequence>
<protein>
    <submittedName>
        <fullName evidence="2">Uncharacterized protein</fullName>
    </submittedName>
</protein>
<dbReference type="RefSeq" id="WP_222703045.1">
    <property type="nucleotide sequence ID" value="NZ_NIRK01000001.1"/>
</dbReference>
<organism evidence="2 3">
    <name type="scientific">Fusobacterium nucleatum subsp. polymorphum</name>
    <name type="common">Fusobacterium polymorphum</name>
    <dbReference type="NCBI Taxonomy" id="76857"/>
    <lineage>
        <taxon>Bacteria</taxon>
        <taxon>Fusobacteriati</taxon>
        <taxon>Fusobacteriota</taxon>
        <taxon>Fusobacteriia</taxon>
        <taxon>Fusobacteriales</taxon>
        <taxon>Fusobacteriaceae</taxon>
        <taxon>Fusobacterium</taxon>
    </lineage>
</organism>
<evidence type="ECO:0000313" key="2">
    <source>
        <dbReference type="EMBL" id="PHH99590.1"/>
    </source>
</evidence>
<proteinExistence type="predicted"/>
<feature type="transmembrane region" description="Helical" evidence="1">
    <location>
        <begin position="51"/>
        <end position="73"/>
    </location>
</feature>
<feature type="non-terminal residue" evidence="2">
    <location>
        <position position="77"/>
    </location>
</feature>
<comment type="caution">
    <text evidence="2">The sequence shown here is derived from an EMBL/GenBank/DDBJ whole genome shotgun (WGS) entry which is preliminary data.</text>
</comment>
<dbReference type="Proteomes" id="UP000223525">
    <property type="component" value="Unassembled WGS sequence"/>
</dbReference>
<accession>A0A2C6B5W3</accession>